<protein>
    <submittedName>
        <fullName evidence="1">Uncharacterized protein</fullName>
    </submittedName>
</protein>
<evidence type="ECO:0000313" key="1">
    <source>
        <dbReference type="EMBL" id="GAH39049.1"/>
    </source>
</evidence>
<reference evidence="1" key="1">
    <citation type="journal article" date="2014" name="Front. Microbiol.">
        <title>High frequency of phylogenetically diverse reductive dehalogenase-homologous genes in deep subseafloor sedimentary metagenomes.</title>
        <authorList>
            <person name="Kawai M."/>
            <person name="Futagami T."/>
            <person name="Toyoda A."/>
            <person name="Takaki Y."/>
            <person name="Nishi S."/>
            <person name="Hori S."/>
            <person name="Arai W."/>
            <person name="Tsubouchi T."/>
            <person name="Morono Y."/>
            <person name="Uchiyama I."/>
            <person name="Ito T."/>
            <person name="Fujiyama A."/>
            <person name="Inagaki F."/>
            <person name="Takami H."/>
        </authorList>
    </citation>
    <scope>NUCLEOTIDE SEQUENCE</scope>
    <source>
        <strain evidence="1">Expedition CK06-06</strain>
    </source>
</reference>
<dbReference type="AlphaFoldDB" id="X1GBU5"/>
<proteinExistence type="predicted"/>
<feature type="non-terminal residue" evidence="1">
    <location>
        <position position="1"/>
    </location>
</feature>
<organism evidence="1">
    <name type="scientific">marine sediment metagenome</name>
    <dbReference type="NCBI Taxonomy" id="412755"/>
    <lineage>
        <taxon>unclassified sequences</taxon>
        <taxon>metagenomes</taxon>
        <taxon>ecological metagenomes</taxon>
    </lineage>
</organism>
<comment type="caution">
    <text evidence="1">The sequence shown here is derived from an EMBL/GenBank/DDBJ whole genome shotgun (WGS) entry which is preliminary data.</text>
</comment>
<dbReference type="EMBL" id="BARU01010927">
    <property type="protein sequence ID" value="GAH39049.1"/>
    <property type="molecule type" value="Genomic_DNA"/>
</dbReference>
<name>X1GBU5_9ZZZZ</name>
<gene>
    <name evidence="1" type="ORF">S03H2_20684</name>
</gene>
<sequence>KTSGHHFFNNVRDSKLIIAGVVSTKGTKVQQIEEVILPRLAGFTSPEDSIDINNMTLVFKGNIDETISELKNHIFKIYY</sequence>
<accession>X1GBU5</accession>